<sequence>MSCPSSGLRFLFTEVVFGEGDSKCDGQDEVDGAIIGDEGCEEVGPRNWRCEKAPSILLGMVVLREIQKYKKSMELLIQKLSFQHLVREIA</sequence>
<dbReference type="GO" id="GO:0046982">
    <property type="term" value="F:protein heterodimerization activity"/>
    <property type="evidence" value="ECO:0007669"/>
    <property type="project" value="InterPro"/>
</dbReference>
<comment type="caution">
    <text evidence="2">The sequence shown here is derived from an EMBL/GenBank/DDBJ whole genome shotgun (WGS) entry which is preliminary data.</text>
</comment>
<comment type="similarity">
    <text evidence="1">Belongs to the histone H3 family.</text>
</comment>
<keyword evidence="3" id="KW-1185">Reference proteome</keyword>
<evidence type="ECO:0000313" key="3">
    <source>
        <dbReference type="Proteomes" id="UP000734854"/>
    </source>
</evidence>
<gene>
    <name evidence="2" type="ORF">ZIOFF_069803</name>
</gene>
<dbReference type="InterPro" id="IPR000164">
    <property type="entry name" value="Histone_H3/CENP-A"/>
</dbReference>
<protein>
    <submittedName>
        <fullName evidence="2">Uncharacterized protein</fullName>
    </submittedName>
</protein>
<evidence type="ECO:0000313" key="2">
    <source>
        <dbReference type="EMBL" id="KAG6472343.1"/>
    </source>
</evidence>
<proteinExistence type="inferred from homology"/>
<dbReference type="Proteomes" id="UP000734854">
    <property type="component" value="Unassembled WGS sequence"/>
</dbReference>
<name>A0A8J5ES28_ZINOF</name>
<dbReference type="GO" id="GO:0000786">
    <property type="term" value="C:nucleosome"/>
    <property type="evidence" value="ECO:0007669"/>
    <property type="project" value="InterPro"/>
</dbReference>
<dbReference type="AlphaFoldDB" id="A0A8J5ES28"/>
<evidence type="ECO:0000256" key="1">
    <source>
        <dbReference type="ARBA" id="ARBA00010343"/>
    </source>
</evidence>
<dbReference type="SUPFAM" id="SSF47113">
    <property type="entry name" value="Histone-fold"/>
    <property type="match status" value="1"/>
</dbReference>
<dbReference type="PRINTS" id="PR00622">
    <property type="entry name" value="HISTONEH3"/>
</dbReference>
<dbReference type="EMBL" id="JACMSC010000020">
    <property type="protein sequence ID" value="KAG6472343.1"/>
    <property type="molecule type" value="Genomic_DNA"/>
</dbReference>
<accession>A0A8J5ES28</accession>
<dbReference type="GO" id="GO:0003677">
    <property type="term" value="F:DNA binding"/>
    <property type="evidence" value="ECO:0007669"/>
    <property type="project" value="InterPro"/>
</dbReference>
<dbReference type="InterPro" id="IPR009072">
    <property type="entry name" value="Histone-fold"/>
</dbReference>
<reference evidence="2 3" key="1">
    <citation type="submission" date="2020-08" db="EMBL/GenBank/DDBJ databases">
        <title>Plant Genome Project.</title>
        <authorList>
            <person name="Zhang R.-G."/>
        </authorList>
    </citation>
    <scope>NUCLEOTIDE SEQUENCE [LARGE SCALE GENOMIC DNA]</scope>
    <source>
        <tissue evidence="2">Rhizome</tissue>
    </source>
</reference>
<dbReference type="Gene3D" id="1.10.20.10">
    <property type="entry name" value="Histone, subunit A"/>
    <property type="match status" value="1"/>
</dbReference>
<dbReference type="GO" id="GO:0030527">
    <property type="term" value="F:structural constituent of chromatin"/>
    <property type="evidence" value="ECO:0007669"/>
    <property type="project" value="InterPro"/>
</dbReference>
<organism evidence="2 3">
    <name type="scientific">Zingiber officinale</name>
    <name type="common">Ginger</name>
    <name type="synonym">Amomum zingiber</name>
    <dbReference type="NCBI Taxonomy" id="94328"/>
    <lineage>
        <taxon>Eukaryota</taxon>
        <taxon>Viridiplantae</taxon>
        <taxon>Streptophyta</taxon>
        <taxon>Embryophyta</taxon>
        <taxon>Tracheophyta</taxon>
        <taxon>Spermatophyta</taxon>
        <taxon>Magnoliopsida</taxon>
        <taxon>Liliopsida</taxon>
        <taxon>Zingiberales</taxon>
        <taxon>Zingiberaceae</taxon>
        <taxon>Zingiber</taxon>
    </lineage>
</organism>